<evidence type="ECO:0000313" key="3">
    <source>
        <dbReference type="Proteomes" id="UP001201163"/>
    </source>
</evidence>
<dbReference type="Gene3D" id="3.40.50.1820">
    <property type="entry name" value="alpha/beta hydrolase"/>
    <property type="match status" value="1"/>
</dbReference>
<proteinExistence type="predicted"/>
<gene>
    <name evidence="2" type="ORF">EDB92DRAFT_226931</name>
</gene>
<organism evidence="2 3">
    <name type="scientific">Lactarius akahatsu</name>
    <dbReference type="NCBI Taxonomy" id="416441"/>
    <lineage>
        <taxon>Eukaryota</taxon>
        <taxon>Fungi</taxon>
        <taxon>Dikarya</taxon>
        <taxon>Basidiomycota</taxon>
        <taxon>Agaricomycotina</taxon>
        <taxon>Agaricomycetes</taxon>
        <taxon>Russulales</taxon>
        <taxon>Russulaceae</taxon>
        <taxon>Lactarius</taxon>
    </lineage>
</organism>
<dbReference type="GO" id="GO:0016787">
    <property type="term" value="F:hydrolase activity"/>
    <property type="evidence" value="ECO:0007669"/>
    <property type="project" value="UniProtKB-KW"/>
</dbReference>
<keyword evidence="2" id="KW-0378">Hydrolase</keyword>
<dbReference type="Proteomes" id="UP001201163">
    <property type="component" value="Unassembled WGS sequence"/>
</dbReference>
<dbReference type="InterPro" id="IPR029058">
    <property type="entry name" value="AB_hydrolase_fold"/>
</dbReference>
<sequence length="293" mass="32809">MATSDIVKETLNVSGLSTNVYTRANLRDKRSSEPVVVLFFLHGRTESADLVDPTARAAFPWAAEKEATSREASRDFIVVTFDQRNHGKRTVDQRGNLGWSKKADRHNERHAVDMYSILIGAVKDVSFLIDVLSSYVFPHDERTIGEWVLAGFSLGGHATWLALRNEPRIRIGVPICGCVDYLALMEQRTEKLGIPRTAPYFPESLRALVGVYDPVTPPPGAFVGKRILVLSGADDPLVPWSVSRAFVEALDVGPRGKKEVVVQPGAKHEYTDEMKEELFRFFWEEALVIRQET</sequence>
<reference evidence="2" key="1">
    <citation type="submission" date="2022-01" db="EMBL/GenBank/DDBJ databases">
        <title>Comparative genomics reveals a dynamic genome evolution in the ectomycorrhizal milk-cap (Lactarius) mushrooms.</title>
        <authorList>
            <consortium name="DOE Joint Genome Institute"/>
            <person name="Lebreton A."/>
            <person name="Tang N."/>
            <person name="Kuo A."/>
            <person name="LaButti K."/>
            <person name="Drula E."/>
            <person name="Barry K."/>
            <person name="Clum A."/>
            <person name="Lipzen A."/>
            <person name="Mousain D."/>
            <person name="Ng V."/>
            <person name="Wang R."/>
            <person name="Wang X."/>
            <person name="Dai Y."/>
            <person name="Henrissat B."/>
            <person name="Grigoriev I.V."/>
            <person name="Guerin-Laguette A."/>
            <person name="Yu F."/>
            <person name="Martin F.M."/>
        </authorList>
    </citation>
    <scope>NUCLEOTIDE SEQUENCE</scope>
    <source>
        <strain evidence="2">QP</strain>
    </source>
</reference>
<dbReference type="Pfam" id="PF00326">
    <property type="entry name" value="Peptidase_S9"/>
    <property type="match status" value="1"/>
</dbReference>
<feature type="domain" description="Peptidase S9 prolyl oligopeptidase catalytic" evidence="1">
    <location>
        <begin position="148"/>
        <end position="271"/>
    </location>
</feature>
<dbReference type="PANTHER" id="PTHR47381:SF3">
    <property type="entry name" value="ALPHA_BETA-HYDROLASES SUPERFAMILY PROTEIN"/>
    <property type="match status" value="1"/>
</dbReference>
<evidence type="ECO:0000259" key="1">
    <source>
        <dbReference type="Pfam" id="PF00326"/>
    </source>
</evidence>
<name>A0AAD4LK06_9AGAM</name>
<dbReference type="PANTHER" id="PTHR47381">
    <property type="entry name" value="ALPHA/BETA-HYDROLASES SUPERFAMILY PROTEIN"/>
    <property type="match status" value="1"/>
</dbReference>
<dbReference type="SUPFAM" id="SSF53474">
    <property type="entry name" value="alpha/beta-Hydrolases"/>
    <property type="match status" value="1"/>
</dbReference>
<accession>A0AAD4LK06</accession>
<keyword evidence="3" id="KW-1185">Reference proteome</keyword>
<dbReference type="AlphaFoldDB" id="A0AAD4LK06"/>
<dbReference type="InterPro" id="IPR001375">
    <property type="entry name" value="Peptidase_S9_cat"/>
</dbReference>
<evidence type="ECO:0000313" key="2">
    <source>
        <dbReference type="EMBL" id="KAH8994813.1"/>
    </source>
</evidence>
<protein>
    <submittedName>
        <fullName evidence="2">Alpha/Beta hydrolase protein</fullName>
    </submittedName>
</protein>
<comment type="caution">
    <text evidence="2">The sequence shown here is derived from an EMBL/GenBank/DDBJ whole genome shotgun (WGS) entry which is preliminary data.</text>
</comment>
<dbReference type="EMBL" id="JAKELL010000013">
    <property type="protein sequence ID" value="KAH8994813.1"/>
    <property type="molecule type" value="Genomic_DNA"/>
</dbReference>